<evidence type="ECO:0000313" key="2">
    <source>
        <dbReference type="EMBL" id="PVD25517.1"/>
    </source>
</evidence>
<dbReference type="Proteomes" id="UP000245119">
    <property type="component" value="Linkage Group LG8"/>
</dbReference>
<dbReference type="EMBL" id="PZQS01000008">
    <property type="protein sequence ID" value="PVD25517.1"/>
    <property type="molecule type" value="Genomic_DNA"/>
</dbReference>
<sequence length="230" mass="25661">MKESKKVPEHQPNLRPIEVNANNSCEKSALHLLDENQNRATQATLRTGRSHHQDQEQENTSAALLQPEVLLQSSSNDVRQELCVQECDTSLQESGTSPVLSRHVAANDFVNSSDVKMSQDLKAKEKTRRLNKNAMNVSAENLHRSVEDVSSSSKKKAFRTSLKNLFHRKKGSIILDELEREYTRQLVRQTLAPHADDKTTMVGADPMSPPPASIRPPTTTVAVVRLPPAR</sequence>
<organism evidence="2 3">
    <name type="scientific">Pomacea canaliculata</name>
    <name type="common">Golden apple snail</name>
    <dbReference type="NCBI Taxonomy" id="400727"/>
    <lineage>
        <taxon>Eukaryota</taxon>
        <taxon>Metazoa</taxon>
        <taxon>Spiralia</taxon>
        <taxon>Lophotrochozoa</taxon>
        <taxon>Mollusca</taxon>
        <taxon>Gastropoda</taxon>
        <taxon>Caenogastropoda</taxon>
        <taxon>Architaenioglossa</taxon>
        <taxon>Ampullarioidea</taxon>
        <taxon>Ampullariidae</taxon>
        <taxon>Pomacea</taxon>
    </lineage>
</organism>
<evidence type="ECO:0000256" key="1">
    <source>
        <dbReference type="SAM" id="MobiDB-lite"/>
    </source>
</evidence>
<accession>A0A2T7NWI5</accession>
<gene>
    <name evidence="2" type="ORF">C0Q70_13173</name>
</gene>
<evidence type="ECO:0000313" key="3">
    <source>
        <dbReference type="Proteomes" id="UP000245119"/>
    </source>
</evidence>
<feature type="region of interest" description="Disordered" evidence="1">
    <location>
        <begin position="1"/>
        <end position="22"/>
    </location>
</feature>
<proteinExistence type="predicted"/>
<dbReference type="AlphaFoldDB" id="A0A2T7NWI5"/>
<feature type="region of interest" description="Disordered" evidence="1">
    <location>
        <begin position="192"/>
        <end position="230"/>
    </location>
</feature>
<keyword evidence="3" id="KW-1185">Reference proteome</keyword>
<comment type="caution">
    <text evidence="2">The sequence shown here is derived from an EMBL/GenBank/DDBJ whole genome shotgun (WGS) entry which is preliminary data.</text>
</comment>
<name>A0A2T7NWI5_POMCA</name>
<reference evidence="2 3" key="1">
    <citation type="submission" date="2018-04" db="EMBL/GenBank/DDBJ databases">
        <title>The genome of golden apple snail Pomacea canaliculata provides insight into stress tolerance and invasive adaptation.</title>
        <authorList>
            <person name="Liu C."/>
            <person name="Liu B."/>
            <person name="Ren Y."/>
            <person name="Zhang Y."/>
            <person name="Wang H."/>
            <person name="Li S."/>
            <person name="Jiang F."/>
            <person name="Yin L."/>
            <person name="Zhang G."/>
            <person name="Qian W."/>
            <person name="Fan W."/>
        </authorList>
    </citation>
    <scope>NUCLEOTIDE SEQUENCE [LARGE SCALE GENOMIC DNA]</scope>
    <source>
        <strain evidence="2">SZHN2017</strain>
        <tissue evidence="2">Muscle</tissue>
    </source>
</reference>
<protein>
    <submittedName>
        <fullName evidence="2">Uncharacterized protein</fullName>
    </submittedName>
</protein>